<dbReference type="SUPFAM" id="SSF51735">
    <property type="entry name" value="NAD(P)-binding Rossmann-fold domains"/>
    <property type="match status" value="1"/>
</dbReference>
<reference evidence="3" key="1">
    <citation type="submission" date="2016-10" db="EMBL/GenBank/DDBJ databases">
        <authorList>
            <person name="Varghese N."/>
            <person name="Submissions S."/>
        </authorList>
    </citation>
    <scope>NUCLEOTIDE SEQUENCE [LARGE SCALE GENOMIC DNA]</scope>
    <source>
        <strain evidence="3">DSM 17465</strain>
    </source>
</reference>
<keyword evidence="3" id="KW-1185">Reference proteome</keyword>
<dbReference type="Proteomes" id="UP000183371">
    <property type="component" value="Unassembled WGS sequence"/>
</dbReference>
<name>A0A1I7CCN7_9HYPH</name>
<dbReference type="Pfam" id="PF13460">
    <property type="entry name" value="NAD_binding_10"/>
    <property type="match status" value="1"/>
</dbReference>
<organism evidence="2 3">
    <name type="scientific">Pseudovibrio denitrificans</name>
    <dbReference type="NCBI Taxonomy" id="258256"/>
    <lineage>
        <taxon>Bacteria</taxon>
        <taxon>Pseudomonadati</taxon>
        <taxon>Pseudomonadota</taxon>
        <taxon>Alphaproteobacteria</taxon>
        <taxon>Hyphomicrobiales</taxon>
        <taxon>Stappiaceae</taxon>
        <taxon>Pseudovibrio</taxon>
    </lineage>
</organism>
<gene>
    <name evidence="2" type="ORF">SAMN05444141_105441</name>
</gene>
<dbReference type="RefSeq" id="WP_054783154.1">
    <property type="nucleotide sequence ID" value="NZ_FPBD01000005.1"/>
</dbReference>
<protein>
    <submittedName>
        <fullName evidence="2">Putative NADH-flavin reductase</fullName>
    </submittedName>
</protein>
<dbReference type="GO" id="GO:0042602">
    <property type="term" value="F:riboflavin reductase (NADPH) activity"/>
    <property type="evidence" value="ECO:0007669"/>
    <property type="project" value="TreeGrafter"/>
</dbReference>
<dbReference type="InterPro" id="IPR016040">
    <property type="entry name" value="NAD(P)-bd_dom"/>
</dbReference>
<dbReference type="PANTHER" id="PTHR43355:SF2">
    <property type="entry name" value="FLAVIN REDUCTASE (NADPH)"/>
    <property type="match status" value="1"/>
</dbReference>
<feature type="domain" description="NAD(P)-binding" evidence="1">
    <location>
        <begin position="7"/>
        <end position="197"/>
    </location>
</feature>
<dbReference type="GO" id="GO:0004074">
    <property type="term" value="F:biliverdin reductase [NAD(P)H] activity"/>
    <property type="evidence" value="ECO:0007669"/>
    <property type="project" value="TreeGrafter"/>
</dbReference>
<dbReference type="InterPro" id="IPR036291">
    <property type="entry name" value="NAD(P)-bd_dom_sf"/>
</dbReference>
<dbReference type="Gene3D" id="3.40.50.720">
    <property type="entry name" value="NAD(P)-binding Rossmann-like Domain"/>
    <property type="match status" value="1"/>
</dbReference>
<sequence length="209" mass="22875">MKTIIFGATGTVGRLATERMLADGHRVTAFARTPDKLKIEHENLTLLAGNAASADEVAAAVEGHEAAVITLGAGMSRSSTIRSDGTRNVILGMQKHGVKRLICQSTLGAHESWANLNFFWKRIMFGALLRPVFKDHELQEELVRVSGLDWTIVRPSAFAPELATGDYKENFPPSEPRLSLKIHPADIAGFLSRQLSDMQYLHRAVGIST</sequence>
<evidence type="ECO:0000313" key="2">
    <source>
        <dbReference type="EMBL" id="SFT97163.1"/>
    </source>
</evidence>
<evidence type="ECO:0000259" key="1">
    <source>
        <dbReference type="Pfam" id="PF13460"/>
    </source>
</evidence>
<proteinExistence type="predicted"/>
<dbReference type="EMBL" id="FPBD01000005">
    <property type="protein sequence ID" value="SFT97163.1"/>
    <property type="molecule type" value="Genomic_DNA"/>
</dbReference>
<accession>A0A1I7CCN7</accession>
<dbReference type="AlphaFoldDB" id="A0A1I7CCN7"/>
<evidence type="ECO:0000313" key="3">
    <source>
        <dbReference type="Proteomes" id="UP000183371"/>
    </source>
</evidence>
<dbReference type="PANTHER" id="PTHR43355">
    <property type="entry name" value="FLAVIN REDUCTASE (NADPH)"/>
    <property type="match status" value="1"/>
</dbReference>
<dbReference type="InterPro" id="IPR051606">
    <property type="entry name" value="Polyketide_Oxido-like"/>
</dbReference>